<dbReference type="PANTHER" id="PTHR13603">
    <property type="entry name" value="TRANSMEMBRANE PROTEIN 186"/>
    <property type="match status" value="1"/>
</dbReference>
<feature type="transmembrane region" description="Helical" evidence="10">
    <location>
        <begin position="96"/>
        <end position="116"/>
    </location>
</feature>
<keyword evidence="8 10" id="KW-0472">Membrane</keyword>
<accession>A0A1W0W891</accession>
<dbReference type="Proteomes" id="UP000192578">
    <property type="component" value="Unassembled WGS sequence"/>
</dbReference>
<dbReference type="EMBL" id="MTYJ01000172">
    <property type="protein sequence ID" value="OQV11403.1"/>
    <property type="molecule type" value="Genomic_DNA"/>
</dbReference>
<dbReference type="PANTHER" id="PTHR13603:SF1">
    <property type="entry name" value="TRANSMEMBRANE PROTEIN 186"/>
    <property type="match status" value="1"/>
</dbReference>
<feature type="transmembrane region" description="Helical" evidence="10">
    <location>
        <begin position="122"/>
        <end position="145"/>
    </location>
</feature>
<protein>
    <recommendedName>
        <fullName evidence="3">Transmembrane protein 186</fullName>
    </recommendedName>
</protein>
<gene>
    <name evidence="11" type="ORF">BV898_14280</name>
</gene>
<comment type="caution">
    <text evidence="11">The sequence shown here is derived from an EMBL/GenBank/DDBJ whole genome shotgun (WGS) entry which is preliminary data.</text>
</comment>
<evidence type="ECO:0000256" key="5">
    <source>
        <dbReference type="ARBA" id="ARBA00022792"/>
    </source>
</evidence>
<evidence type="ECO:0000256" key="7">
    <source>
        <dbReference type="ARBA" id="ARBA00023128"/>
    </source>
</evidence>
<comment type="similarity">
    <text evidence="2">Belongs to the TMEM186 family.</text>
</comment>
<evidence type="ECO:0000256" key="10">
    <source>
        <dbReference type="SAM" id="Phobius"/>
    </source>
</evidence>
<dbReference type="GO" id="GO:0005743">
    <property type="term" value="C:mitochondrial inner membrane"/>
    <property type="evidence" value="ECO:0007669"/>
    <property type="project" value="UniProtKB-SubCell"/>
</dbReference>
<sequence>MAQQKSPTDMRPDFERKPLPGKKDPVFLRTKQETDLTSDEVSNHPTVTGSVVPAVTSAEDATKALRKPKTVDGVVYYPFYHFPYIVAFRGFARLKLYQTGLTGIMAVGMTTAHLMGMNVSQAAVASAVVVNAVAMLALLGMGQLFQRWIGRMYLDETGQHVLISHLTFFGRRRDVVMRTADVMPLEEVATDAYVKFRRFDRPNETFYYSLVVGGVLDEEAFKYALGTVPVTDLGAASAGVLAPIRPPPTPGSLLVGVIKKNFSRKPHLPR</sequence>
<evidence type="ECO:0000256" key="8">
    <source>
        <dbReference type="ARBA" id="ARBA00023136"/>
    </source>
</evidence>
<name>A0A1W0W891_HYPEX</name>
<evidence type="ECO:0000256" key="9">
    <source>
        <dbReference type="SAM" id="MobiDB-lite"/>
    </source>
</evidence>
<dbReference type="OrthoDB" id="6147888at2759"/>
<dbReference type="InterPro" id="IPR026571">
    <property type="entry name" value="Tmem186"/>
</dbReference>
<evidence type="ECO:0000256" key="4">
    <source>
        <dbReference type="ARBA" id="ARBA00022692"/>
    </source>
</evidence>
<feature type="compositionally biased region" description="Basic and acidic residues" evidence="9">
    <location>
        <begin position="8"/>
        <end position="34"/>
    </location>
</feature>
<keyword evidence="12" id="KW-1185">Reference proteome</keyword>
<feature type="region of interest" description="Disordered" evidence="9">
    <location>
        <begin position="1"/>
        <end position="44"/>
    </location>
</feature>
<evidence type="ECO:0000256" key="6">
    <source>
        <dbReference type="ARBA" id="ARBA00022989"/>
    </source>
</evidence>
<evidence type="ECO:0000256" key="1">
    <source>
        <dbReference type="ARBA" id="ARBA00004448"/>
    </source>
</evidence>
<evidence type="ECO:0000256" key="2">
    <source>
        <dbReference type="ARBA" id="ARBA00007020"/>
    </source>
</evidence>
<keyword evidence="5" id="KW-0999">Mitochondrion inner membrane</keyword>
<evidence type="ECO:0000256" key="3">
    <source>
        <dbReference type="ARBA" id="ARBA00014604"/>
    </source>
</evidence>
<evidence type="ECO:0000313" key="11">
    <source>
        <dbReference type="EMBL" id="OQV11403.1"/>
    </source>
</evidence>
<reference evidence="12" key="1">
    <citation type="submission" date="2017-01" db="EMBL/GenBank/DDBJ databases">
        <title>Comparative genomics of anhydrobiosis in the tardigrade Hypsibius dujardini.</title>
        <authorList>
            <person name="Yoshida Y."/>
            <person name="Koutsovoulos G."/>
            <person name="Laetsch D."/>
            <person name="Stevens L."/>
            <person name="Kumar S."/>
            <person name="Horikawa D."/>
            <person name="Ishino K."/>
            <person name="Komine S."/>
            <person name="Tomita M."/>
            <person name="Blaxter M."/>
            <person name="Arakawa K."/>
        </authorList>
    </citation>
    <scope>NUCLEOTIDE SEQUENCE [LARGE SCALE GENOMIC DNA]</scope>
    <source>
        <strain evidence="12">Z151</strain>
    </source>
</reference>
<keyword evidence="6 10" id="KW-1133">Transmembrane helix</keyword>
<keyword evidence="7" id="KW-0496">Mitochondrion</keyword>
<evidence type="ECO:0000313" key="12">
    <source>
        <dbReference type="Proteomes" id="UP000192578"/>
    </source>
</evidence>
<comment type="subcellular location">
    <subcellularLocation>
        <location evidence="1">Mitochondrion inner membrane</location>
        <topology evidence="1">Multi-pass membrane protein</topology>
    </subcellularLocation>
</comment>
<keyword evidence="4 10" id="KW-0812">Transmembrane</keyword>
<organism evidence="11 12">
    <name type="scientific">Hypsibius exemplaris</name>
    <name type="common">Freshwater tardigrade</name>
    <dbReference type="NCBI Taxonomy" id="2072580"/>
    <lineage>
        <taxon>Eukaryota</taxon>
        <taxon>Metazoa</taxon>
        <taxon>Ecdysozoa</taxon>
        <taxon>Tardigrada</taxon>
        <taxon>Eutardigrada</taxon>
        <taxon>Parachela</taxon>
        <taxon>Hypsibioidea</taxon>
        <taxon>Hypsibiidae</taxon>
        <taxon>Hypsibius</taxon>
    </lineage>
</organism>
<proteinExistence type="inferred from homology"/>
<dbReference type="AlphaFoldDB" id="A0A1W0W891"/>